<reference evidence="1" key="1">
    <citation type="submission" date="2023-06" db="EMBL/GenBank/DDBJ databases">
        <authorList>
            <consortium name="Lawrence Berkeley National Laboratory"/>
            <person name="Ahrendt S."/>
            <person name="Sahu N."/>
            <person name="Indic B."/>
            <person name="Wong-Bajracharya J."/>
            <person name="Merenyi Z."/>
            <person name="Ke H.-M."/>
            <person name="Monk M."/>
            <person name="Kocsube S."/>
            <person name="Drula E."/>
            <person name="Lipzen A."/>
            <person name="Balint B."/>
            <person name="Henrissat B."/>
            <person name="Andreopoulos B."/>
            <person name="Martin F.M."/>
            <person name="Harder C.B."/>
            <person name="Rigling D."/>
            <person name="Ford K.L."/>
            <person name="Foster G.D."/>
            <person name="Pangilinan J."/>
            <person name="Papanicolaou A."/>
            <person name="Barry K."/>
            <person name="LaButti K."/>
            <person name="Viragh M."/>
            <person name="Koriabine M."/>
            <person name="Yan M."/>
            <person name="Riley R."/>
            <person name="Champramary S."/>
            <person name="Plett K.L."/>
            <person name="Tsai I.J."/>
            <person name="Slot J."/>
            <person name="Sipos G."/>
            <person name="Plett J."/>
            <person name="Nagy L.G."/>
            <person name="Grigoriev I.V."/>
        </authorList>
    </citation>
    <scope>NUCLEOTIDE SEQUENCE</scope>
    <source>
        <strain evidence="1">HWK02</strain>
    </source>
</reference>
<organism evidence="1 2">
    <name type="scientific">Armillaria luteobubalina</name>
    <dbReference type="NCBI Taxonomy" id="153913"/>
    <lineage>
        <taxon>Eukaryota</taxon>
        <taxon>Fungi</taxon>
        <taxon>Dikarya</taxon>
        <taxon>Basidiomycota</taxon>
        <taxon>Agaricomycotina</taxon>
        <taxon>Agaricomycetes</taxon>
        <taxon>Agaricomycetidae</taxon>
        <taxon>Agaricales</taxon>
        <taxon>Marasmiineae</taxon>
        <taxon>Physalacriaceae</taxon>
        <taxon>Armillaria</taxon>
    </lineage>
</organism>
<evidence type="ECO:0000313" key="1">
    <source>
        <dbReference type="EMBL" id="KAK0499310.1"/>
    </source>
</evidence>
<dbReference type="EMBL" id="JAUEPU010000009">
    <property type="protein sequence ID" value="KAK0499310.1"/>
    <property type="molecule type" value="Genomic_DNA"/>
</dbReference>
<accession>A0AA39QC01</accession>
<gene>
    <name evidence="1" type="ORF">EDD18DRAFT_1102681</name>
</gene>
<sequence length="353" mass="40198">MGHSRLLVVVASAAVPPLSPPPPLFRLVTFRVDGILEVLANDPLPAVIPDRFALSSVPVYYSENRVGNHGDIICFNGTATAPVVVFIQYTDVILMTPVAVVKLRDLPSSIDDSREKHIPKNEIRRSFKRREKHIARDAFFGNIHQIHKRSSLLADHFPGRVLLEAERRYGPVLVQSSVDKLSIFCGWHSSLSNRHYHYTLRGYDRVGWMAIALEMEAGKRGRVYRYRHDDWQRWMVRALAQGQGTLGAKYIFHAGDHVEYSRPDFMLYKLMYDTSRRILGLVKSPLLLNGQAWASFNDIMIGWKSFHQGTRGGRVECLTESATRPVESEATLLKITFVIRHSQPYSNIGFWTD</sequence>
<dbReference type="AlphaFoldDB" id="A0AA39QC01"/>
<comment type="caution">
    <text evidence="1">The sequence shown here is derived from an EMBL/GenBank/DDBJ whole genome shotgun (WGS) entry which is preliminary data.</text>
</comment>
<name>A0AA39QC01_9AGAR</name>
<evidence type="ECO:0000313" key="2">
    <source>
        <dbReference type="Proteomes" id="UP001175228"/>
    </source>
</evidence>
<keyword evidence="2" id="KW-1185">Reference proteome</keyword>
<dbReference type="Proteomes" id="UP001175228">
    <property type="component" value="Unassembled WGS sequence"/>
</dbReference>
<proteinExistence type="predicted"/>
<protein>
    <submittedName>
        <fullName evidence="1">Uncharacterized protein</fullName>
    </submittedName>
</protein>